<organism evidence="1 2">
    <name type="scientific">Williamsia phyllosphaerae</name>
    <dbReference type="NCBI Taxonomy" id="885042"/>
    <lineage>
        <taxon>Bacteria</taxon>
        <taxon>Bacillati</taxon>
        <taxon>Actinomycetota</taxon>
        <taxon>Actinomycetes</taxon>
        <taxon>Mycobacteriales</taxon>
        <taxon>Nocardiaceae</taxon>
        <taxon>Williamsia</taxon>
    </lineage>
</organism>
<sequence>MLRSGLAIAHRGNGRIQIGCDPDRGMVVDLPPTIRSEDFVAFLRFLASPRRDSEIAAEAARIGLSDNDVSVLVHRLRQADALCLREPDRGLRVRVHGRGPLAARMTTLLRDAGMAVAESTQRPRVAQVEGGAPLPGWTSDLVVLTDFLAHDPAILAGLMMRRIPHLPVRLRDGTGLVGPLVLPGLSSCLRCVDHHRADRDPGWPLVAGQIIGQTGHASTATMTATSALAMEQVEQIASGLRALTDGTARTSPQTVDHTLEYLPQPARLRVRRWTPHPLCSCLFRR</sequence>
<evidence type="ECO:0008006" key="3">
    <source>
        <dbReference type="Google" id="ProtNLM"/>
    </source>
</evidence>
<keyword evidence="2" id="KW-1185">Reference proteome</keyword>
<name>A0ABQ1UTG8_9NOCA</name>
<reference evidence="2" key="1">
    <citation type="journal article" date="2019" name="Int. J. Syst. Evol. Microbiol.">
        <title>The Global Catalogue of Microorganisms (GCM) 10K type strain sequencing project: providing services to taxonomists for standard genome sequencing and annotation.</title>
        <authorList>
            <consortium name="The Broad Institute Genomics Platform"/>
            <consortium name="The Broad Institute Genome Sequencing Center for Infectious Disease"/>
            <person name="Wu L."/>
            <person name="Ma J."/>
        </authorList>
    </citation>
    <scope>NUCLEOTIDE SEQUENCE [LARGE SCALE GENOMIC DNA]</scope>
    <source>
        <strain evidence="2">CCM 7855</strain>
    </source>
</reference>
<comment type="caution">
    <text evidence="1">The sequence shown here is derived from an EMBL/GenBank/DDBJ whole genome shotgun (WGS) entry which is preliminary data.</text>
</comment>
<evidence type="ECO:0000313" key="2">
    <source>
        <dbReference type="Proteomes" id="UP000632454"/>
    </source>
</evidence>
<dbReference type="Proteomes" id="UP000632454">
    <property type="component" value="Unassembled WGS sequence"/>
</dbReference>
<gene>
    <name evidence="1" type="ORF">GCM10007298_22050</name>
</gene>
<evidence type="ECO:0000313" key="1">
    <source>
        <dbReference type="EMBL" id="GGF25800.1"/>
    </source>
</evidence>
<protein>
    <recommendedName>
        <fullName evidence="3">Bacteriocin biosynthesis cyclodehydratase domain-containing protein</fullName>
    </recommendedName>
</protein>
<proteinExistence type="predicted"/>
<dbReference type="Gene3D" id="3.40.50.720">
    <property type="entry name" value="NAD(P)-binding Rossmann-like Domain"/>
    <property type="match status" value="1"/>
</dbReference>
<dbReference type="EMBL" id="BMCS01000001">
    <property type="protein sequence ID" value="GGF25800.1"/>
    <property type="molecule type" value="Genomic_DNA"/>
</dbReference>
<accession>A0ABQ1UTG8</accession>